<reference evidence="2 3" key="1">
    <citation type="submission" date="2024-04" db="EMBL/GenBank/DDBJ databases">
        <title>draft genome sequnece of Flavobacterium buctense JCM 30750.</title>
        <authorList>
            <person name="Kim D.-U."/>
        </authorList>
    </citation>
    <scope>NUCLEOTIDE SEQUENCE [LARGE SCALE GENOMIC DNA]</scope>
    <source>
        <strain evidence="2 3">JCM 30750</strain>
    </source>
</reference>
<accession>A0ABU9E141</accession>
<evidence type="ECO:0000313" key="2">
    <source>
        <dbReference type="EMBL" id="MEK8179267.1"/>
    </source>
</evidence>
<protein>
    <submittedName>
        <fullName evidence="2">Uncharacterized protein</fullName>
    </submittedName>
</protein>
<feature type="chain" id="PRO_5047339048" evidence="1">
    <location>
        <begin position="20"/>
        <end position="90"/>
    </location>
</feature>
<dbReference type="RefSeq" id="WP_187659389.1">
    <property type="nucleotide sequence ID" value="NZ_JACTAB010000001.1"/>
</dbReference>
<keyword evidence="1" id="KW-0732">Signal</keyword>
<comment type="caution">
    <text evidence="2">The sequence shown here is derived from an EMBL/GenBank/DDBJ whole genome shotgun (WGS) entry which is preliminary data.</text>
</comment>
<gene>
    <name evidence="2" type="ORF">WMW71_02840</name>
</gene>
<name>A0ABU9E141_9FLAO</name>
<feature type="signal peptide" evidence="1">
    <location>
        <begin position="1"/>
        <end position="19"/>
    </location>
</feature>
<dbReference type="EMBL" id="JBBPCB010000001">
    <property type="protein sequence ID" value="MEK8179267.1"/>
    <property type="molecule type" value="Genomic_DNA"/>
</dbReference>
<sequence length="90" mass="9568">MKKLFLLSSMLLMTSGVFANDIVEKKNLTKENETTVTQVCCRRGVTDDATGQNATARGCVDSTGDAQIDMGKACEKALKAAKAALALLLE</sequence>
<organism evidence="2 3">
    <name type="scientific">Flavobacterium buctense</name>
    <dbReference type="NCBI Taxonomy" id="1648146"/>
    <lineage>
        <taxon>Bacteria</taxon>
        <taxon>Pseudomonadati</taxon>
        <taxon>Bacteroidota</taxon>
        <taxon>Flavobacteriia</taxon>
        <taxon>Flavobacteriales</taxon>
        <taxon>Flavobacteriaceae</taxon>
        <taxon>Flavobacterium</taxon>
    </lineage>
</organism>
<evidence type="ECO:0000256" key="1">
    <source>
        <dbReference type="SAM" id="SignalP"/>
    </source>
</evidence>
<dbReference type="Proteomes" id="UP001491349">
    <property type="component" value="Unassembled WGS sequence"/>
</dbReference>
<keyword evidence="3" id="KW-1185">Reference proteome</keyword>
<evidence type="ECO:0000313" key="3">
    <source>
        <dbReference type="Proteomes" id="UP001491349"/>
    </source>
</evidence>
<proteinExistence type="predicted"/>